<dbReference type="InterPro" id="IPR038084">
    <property type="entry name" value="PduO/GlcC-like_sf"/>
</dbReference>
<protein>
    <recommendedName>
        <fullName evidence="3">ATP:cob(I)alamin adenosyltransferase</fullName>
    </recommendedName>
</protein>
<dbReference type="PANTHER" id="PTHR34309:SF1">
    <property type="entry name" value="PROTEIN GLCG"/>
    <property type="match status" value="1"/>
</dbReference>
<gene>
    <name evidence="1" type="ordered locus">Sterm_1036</name>
</gene>
<dbReference type="eggNOG" id="COG3193">
    <property type="taxonomic scope" value="Bacteria"/>
</dbReference>
<keyword evidence="2" id="KW-1185">Reference proteome</keyword>
<dbReference type="STRING" id="526218.Sterm_1036"/>
<dbReference type="InterPro" id="IPR005624">
    <property type="entry name" value="PduO/GlcC-like"/>
</dbReference>
<dbReference type="Pfam" id="PF03928">
    <property type="entry name" value="HbpS-like"/>
    <property type="match status" value="1"/>
</dbReference>
<dbReference type="HOGENOM" id="CLU_103773_2_0_0"/>
<evidence type="ECO:0000313" key="1">
    <source>
        <dbReference type="EMBL" id="ACZ07904.1"/>
    </source>
</evidence>
<name>D1AFL9_SEBTE</name>
<evidence type="ECO:0008006" key="3">
    <source>
        <dbReference type="Google" id="ProtNLM"/>
    </source>
</evidence>
<dbReference type="SUPFAM" id="SSF143744">
    <property type="entry name" value="GlcG-like"/>
    <property type="match status" value="1"/>
</dbReference>
<reference evidence="2" key="1">
    <citation type="submission" date="2009-09" db="EMBL/GenBank/DDBJ databases">
        <title>The complete chromosome of Sebaldella termitidis ATCC 33386.</title>
        <authorList>
            <consortium name="US DOE Joint Genome Institute (JGI-PGF)"/>
            <person name="Lucas S."/>
            <person name="Copeland A."/>
            <person name="Lapidus A."/>
            <person name="Glavina del Rio T."/>
            <person name="Dalin E."/>
            <person name="Tice H."/>
            <person name="Bruce D."/>
            <person name="Goodwin L."/>
            <person name="Pitluck S."/>
            <person name="Kyrpides N."/>
            <person name="Mavromatis K."/>
            <person name="Ivanova N."/>
            <person name="Mikhailova N."/>
            <person name="Sims D."/>
            <person name="Meincke L."/>
            <person name="Brettin T."/>
            <person name="Detter J.C."/>
            <person name="Han C."/>
            <person name="Larimer F."/>
            <person name="Land M."/>
            <person name="Hauser L."/>
            <person name="Markowitz V."/>
            <person name="Cheng J.F."/>
            <person name="Hugenholtz P."/>
            <person name="Woyke T."/>
            <person name="Wu D."/>
            <person name="Eisen J.A."/>
        </authorList>
    </citation>
    <scope>NUCLEOTIDE SEQUENCE [LARGE SCALE GENOMIC DNA]</scope>
    <source>
        <strain evidence="2">ATCC 33386 / NCTC 11300</strain>
    </source>
</reference>
<dbReference type="PANTHER" id="PTHR34309">
    <property type="entry name" value="SLR1406 PROTEIN"/>
    <property type="match status" value="1"/>
</dbReference>
<accession>D1AFL9</accession>
<dbReference type="InterPro" id="IPR052517">
    <property type="entry name" value="GlcG_carb_metab_protein"/>
</dbReference>
<dbReference type="EMBL" id="CP001739">
    <property type="protein sequence ID" value="ACZ07904.1"/>
    <property type="molecule type" value="Genomic_DNA"/>
</dbReference>
<dbReference type="RefSeq" id="WP_012860500.1">
    <property type="nucleotide sequence ID" value="NC_013517.1"/>
</dbReference>
<dbReference type="AlphaFoldDB" id="D1AFL9"/>
<evidence type="ECO:0000313" key="2">
    <source>
        <dbReference type="Proteomes" id="UP000000845"/>
    </source>
</evidence>
<sequence length="159" mass="16877">MYPEKEYEELIKKIKTKVKEELNKNSKANVSGLNLDTAKRLADAAVKKAGEMGVNVAVAVMDIHGNMILFNRMDDSVLAAIEVAPKKAYTSAALRIPSSEVLKGGFDKLVETMEGKIAAFGGGLPVRSNGIFLGALGVSGGTSEEDIKIAEYAVNAVFG</sequence>
<dbReference type="Proteomes" id="UP000000845">
    <property type="component" value="Chromosome"/>
</dbReference>
<proteinExistence type="predicted"/>
<dbReference type="Gene3D" id="3.30.450.150">
    <property type="entry name" value="Haem-degrading domain"/>
    <property type="match status" value="1"/>
</dbReference>
<dbReference type="KEGG" id="str:Sterm_1036"/>
<reference evidence="1 2" key="2">
    <citation type="journal article" date="2010" name="Stand. Genomic Sci.">
        <title>Complete genome sequence of Sebaldella termitidis type strain (NCTC 11300).</title>
        <authorList>
            <person name="Harmon-Smith M."/>
            <person name="Celia L."/>
            <person name="Chertkov O."/>
            <person name="Lapidus A."/>
            <person name="Copeland A."/>
            <person name="Glavina Del Rio T."/>
            <person name="Nolan M."/>
            <person name="Lucas S."/>
            <person name="Tice H."/>
            <person name="Cheng J.F."/>
            <person name="Han C."/>
            <person name="Detter J.C."/>
            <person name="Bruce D."/>
            <person name="Goodwin L."/>
            <person name="Pitluck S."/>
            <person name="Pati A."/>
            <person name="Liolios K."/>
            <person name="Ivanova N."/>
            <person name="Mavromatis K."/>
            <person name="Mikhailova N."/>
            <person name="Chen A."/>
            <person name="Palaniappan K."/>
            <person name="Land M."/>
            <person name="Hauser L."/>
            <person name="Chang Y.J."/>
            <person name="Jeffries C.D."/>
            <person name="Brettin T."/>
            <person name="Goker M."/>
            <person name="Beck B."/>
            <person name="Bristow J."/>
            <person name="Eisen J.A."/>
            <person name="Markowitz V."/>
            <person name="Hugenholtz P."/>
            <person name="Kyrpides N.C."/>
            <person name="Klenk H.P."/>
            <person name="Chen F."/>
        </authorList>
    </citation>
    <scope>NUCLEOTIDE SEQUENCE [LARGE SCALE GENOMIC DNA]</scope>
    <source>
        <strain evidence="2">ATCC 33386 / NCTC 11300</strain>
    </source>
</reference>
<organism evidence="1 2">
    <name type="scientific">Sebaldella termitidis (strain ATCC 33386 / NCTC 11300)</name>
    <dbReference type="NCBI Taxonomy" id="526218"/>
    <lineage>
        <taxon>Bacteria</taxon>
        <taxon>Fusobacteriati</taxon>
        <taxon>Fusobacteriota</taxon>
        <taxon>Fusobacteriia</taxon>
        <taxon>Fusobacteriales</taxon>
        <taxon>Leptotrichiaceae</taxon>
        <taxon>Sebaldella</taxon>
    </lineage>
</organism>